<accession>A0A271VK32</accession>
<evidence type="ECO:0000256" key="1">
    <source>
        <dbReference type="SAM" id="Phobius"/>
    </source>
</evidence>
<organism evidence="2 3">
    <name type="scientific">Vibrio metoecus</name>
    <dbReference type="NCBI Taxonomy" id="1481663"/>
    <lineage>
        <taxon>Bacteria</taxon>
        <taxon>Pseudomonadati</taxon>
        <taxon>Pseudomonadota</taxon>
        <taxon>Gammaproteobacteria</taxon>
        <taxon>Vibrionales</taxon>
        <taxon>Vibrionaceae</taxon>
        <taxon>Vibrio</taxon>
    </lineage>
</organism>
<reference evidence="3" key="1">
    <citation type="submission" date="2017-07" db="EMBL/GenBank/DDBJ databases">
        <authorList>
            <person name="Boucher Y."/>
            <person name="Orata F.D."/>
        </authorList>
    </citation>
    <scope>NUCLEOTIDE SEQUENCE [LARGE SCALE GENOMIC DNA]</scope>
    <source>
        <strain evidence="3">OYP9E10</strain>
    </source>
</reference>
<gene>
    <name evidence="2" type="ORF">CGU03_17975</name>
</gene>
<evidence type="ECO:0000313" key="3">
    <source>
        <dbReference type="Proteomes" id="UP000216173"/>
    </source>
</evidence>
<dbReference type="AlphaFoldDB" id="A0A271VK32"/>
<dbReference type="EMBL" id="NMSH01000084">
    <property type="protein sequence ID" value="PAR18239.1"/>
    <property type="molecule type" value="Genomic_DNA"/>
</dbReference>
<sequence>MAYTKLVLENPKTGQTKEAPVGFSWTVLFFGFFPPLFRGDWKWAIIIFLLACLTWGLSGLVFMFIYNKLYIKDLLGEGYKVKSIGEGTVEEAAEKLGLNLPVFEAA</sequence>
<feature type="transmembrane region" description="Helical" evidence="1">
    <location>
        <begin position="21"/>
        <end position="37"/>
    </location>
</feature>
<proteinExistence type="predicted"/>
<keyword evidence="1" id="KW-0812">Transmembrane</keyword>
<dbReference type="RefSeq" id="WP_023623373.1">
    <property type="nucleotide sequence ID" value="NZ_LBGR01000047.1"/>
</dbReference>
<evidence type="ECO:0008006" key="4">
    <source>
        <dbReference type="Google" id="ProtNLM"/>
    </source>
</evidence>
<dbReference type="Proteomes" id="UP000216173">
    <property type="component" value="Unassembled WGS sequence"/>
</dbReference>
<name>A0A271VK32_VIBMT</name>
<feature type="transmembrane region" description="Helical" evidence="1">
    <location>
        <begin position="43"/>
        <end position="66"/>
    </location>
</feature>
<keyword evidence="1" id="KW-1133">Transmembrane helix</keyword>
<evidence type="ECO:0000313" key="2">
    <source>
        <dbReference type="EMBL" id="PAR18239.1"/>
    </source>
</evidence>
<keyword evidence="1" id="KW-0472">Membrane</keyword>
<protein>
    <recommendedName>
        <fullName evidence="4">HrgC protein</fullName>
    </recommendedName>
</protein>
<comment type="caution">
    <text evidence="2">The sequence shown here is derived from an EMBL/GenBank/DDBJ whole genome shotgun (WGS) entry which is preliminary data.</text>
</comment>